<organism evidence="4">
    <name type="scientific">Guillardia theta (strain CCMP2712)</name>
    <name type="common">Cryptophyte</name>
    <dbReference type="NCBI Taxonomy" id="905079"/>
    <lineage>
        <taxon>Eukaryota</taxon>
        <taxon>Cryptophyceae</taxon>
        <taxon>Pyrenomonadales</taxon>
        <taxon>Geminigeraceae</taxon>
        <taxon>Guillardia</taxon>
    </lineage>
</organism>
<sequence length="291" mass="31499">MRRLLREVLEGSTKRLLKSLALTDDVRSSANCLVSIAASDLPQPLSRFFLRLPGVNPNGFLCPLLHIACALGRLECVQLLLRLGASSNWFMEDYQTPLHVAFLFERYDVCRVLVAAGASIEARDGDGRAVLHTAASKGNVEAVRFLLELAADAYVVDHNGYSALHAAAEQAQAATARELLEEEPGLALLLSLNHHINAKGRDGMSALHHACQLGWLQAVELLLDKKANVEDVELETGFSCLLRAIDSQQLSAASLLVKKGANRSFVARTGTSALHLASRQGMTSVLELLLS</sequence>
<feature type="repeat" description="ANK" evidence="3">
    <location>
        <begin position="202"/>
        <end position="234"/>
    </location>
</feature>
<dbReference type="HOGENOM" id="CLU_958446_0_0_1"/>
<name>L1IE11_GUITC</name>
<dbReference type="STRING" id="905079.L1IE11"/>
<dbReference type="EnsemblProtists" id="EKX34468">
    <property type="protein sequence ID" value="EKX34468"/>
    <property type="gene ID" value="GUITHDRAFT_80522"/>
</dbReference>
<dbReference type="Gene3D" id="1.25.40.20">
    <property type="entry name" value="Ankyrin repeat-containing domain"/>
    <property type="match status" value="2"/>
</dbReference>
<dbReference type="PaxDb" id="55529-EKX34468"/>
<keyword evidence="2 3" id="KW-0040">ANK repeat</keyword>
<feature type="repeat" description="ANK" evidence="3">
    <location>
        <begin position="269"/>
        <end position="291"/>
    </location>
</feature>
<keyword evidence="1" id="KW-0677">Repeat</keyword>
<feature type="non-terminal residue" evidence="4">
    <location>
        <position position="1"/>
    </location>
</feature>
<gene>
    <name evidence="4" type="ORF">GUITHDRAFT_80522</name>
</gene>
<dbReference type="RefSeq" id="XP_005821448.1">
    <property type="nucleotide sequence ID" value="XM_005821391.1"/>
</dbReference>
<dbReference type="SMART" id="SM00248">
    <property type="entry name" value="ANK"/>
    <property type="match status" value="6"/>
</dbReference>
<evidence type="ECO:0000256" key="3">
    <source>
        <dbReference type="PROSITE-ProRule" id="PRU00023"/>
    </source>
</evidence>
<evidence type="ECO:0000313" key="5">
    <source>
        <dbReference type="EnsemblProtists" id="EKX34468"/>
    </source>
</evidence>
<dbReference type="Pfam" id="PF00023">
    <property type="entry name" value="Ank"/>
    <property type="match status" value="1"/>
</dbReference>
<accession>L1IE11</accession>
<protein>
    <submittedName>
        <fullName evidence="4 5">Uncharacterized protein</fullName>
    </submittedName>
</protein>
<dbReference type="Pfam" id="PF12796">
    <property type="entry name" value="Ank_2"/>
    <property type="match status" value="2"/>
</dbReference>
<dbReference type="PROSITE" id="PS50088">
    <property type="entry name" value="ANK_REPEAT"/>
    <property type="match status" value="4"/>
</dbReference>
<dbReference type="OMA" id="IAVKNCH"/>
<dbReference type="OrthoDB" id="10254947at2759"/>
<feature type="repeat" description="ANK" evidence="3">
    <location>
        <begin position="93"/>
        <end position="125"/>
    </location>
</feature>
<dbReference type="PROSITE" id="PS50297">
    <property type="entry name" value="ANK_REP_REGION"/>
    <property type="match status" value="4"/>
</dbReference>
<evidence type="ECO:0000256" key="1">
    <source>
        <dbReference type="ARBA" id="ARBA00022737"/>
    </source>
</evidence>
<dbReference type="InterPro" id="IPR050889">
    <property type="entry name" value="Dendritic_Spine_Reg/Scaffold"/>
</dbReference>
<feature type="repeat" description="ANK" evidence="3">
    <location>
        <begin position="126"/>
        <end position="158"/>
    </location>
</feature>
<dbReference type="PANTHER" id="PTHR24166:SF48">
    <property type="entry name" value="PROTEIN VAPYRIN"/>
    <property type="match status" value="1"/>
</dbReference>
<dbReference type="EMBL" id="JH993109">
    <property type="protein sequence ID" value="EKX34468.1"/>
    <property type="molecule type" value="Genomic_DNA"/>
</dbReference>
<dbReference type="InterPro" id="IPR002110">
    <property type="entry name" value="Ankyrin_rpt"/>
</dbReference>
<dbReference type="PANTHER" id="PTHR24166">
    <property type="entry name" value="ROLLING PEBBLES, ISOFORM B"/>
    <property type="match status" value="1"/>
</dbReference>
<reference evidence="6" key="2">
    <citation type="submission" date="2012-11" db="EMBL/GenBank/DDBJ databases">
        <authorList>
            <person name="Kuo A."/>
            <person name="Curtis B.A."/>
            <person name="Tanifuji G."/>
            <person name="Burki F."/>
            <person name="Gruber A."/>
            <person name="Irimia M."/>
            <person name="Maruyama S."/>
            <person name="Arias M.C."/>
            <person name="Ball S.G."/>
            <person name="Gile G.H."/>
            <person name="Hirakawa Y."/>
            <person name="Hopkins J.F."/>
            <person name="Rensing S.A."/>
            <person name="Schmutz J."/>
            <person name="Symeonidi A."/>
            <person name="Elias M."/>
            <person name="Eveleigh R.J."/>
            <person name="Herman E.K."/>
            <person name="Klute M.J."/>
            <person name="Nakayama T."/>
            <person name="Obornik M."/>
            <person name="Reyes-Prieto A."/>
            <person name="Armbrust E.V."/>
            <person name="Aves S.J."/>
            <person name="Beiko R.G."/>
            <person name="Coutinho P."/>
            <person name="Dacks J.B."/>
            <person name="Durnford D.G."/>
            <person name="Fast N.M."/>
            <person name="Green B.R."/>
            <person name="Grisdale C."/>
            <person name="Hempe F."/>
            <person name="Henrissat B."/>
            <person name="Hoppner M.P."/>
            <person name="Ishida K.-I."/>
            <person name="Kim E."/>
            <person name="Koreny L."/>
            <person name="Kroth P.G."/>
            <person name="Liu Y."/>
            <person name="Malik S.-B."/>
            <person name="Maier U.G."/>
            <person name="McRose D."/>
            <person name="Mock T."/>
            <person name="Neilson J.A."/>
            <person name="Onodera N.T."/>
            <person name="Poole A.M."/>
            <person name="Pritham E.J."/>
            <person name="Richards T.A."/>
            <person name="Rocap G."/>
            <person name="Roy S.W."/>
            <person name="Sarai C."/>
            <person name="Schaack S."/>
            <person name="Shirato S."/>
            <person name="Slamovits C.H."/>
            <person name="Spencer D.F."/>
            <person name="Suzuki S."/>
            <person name="Worden A.Z."/>
            <person name="Zauner S."/>
            <person name="Barry K."/>
            <person name="Bell C."/>
            <person name="Bharti A.K."/>
            <person name="Crow J.A."/>
            <person name="Grimwood J."/>
            <person name="Kramer R."/>
            <person name="Lindquist E."/>
            <person name="Lucas S."/>
            <person name="Salamov A."/>
            <person name="McFadden G.I."/>
            <person name="Lane C.E."/>
            <person name="Keeling P.J."/>
            <person name="Gray M.W."/>
            <person name="Grigoriev I.V."/>
            <person name="Archibald J.M."/>
        </authorList>
    </citation>
    <scope>NUCLEOTIDE SEQUENCE</scope>
    <source>
        <strain evidence="6">CCMP2712</strain>
    </source>
</reference>
<reference evidence="4 6" key="1">
    <citation type="journal article" date="2012" name="Nature">
        <title>Algal genomes reveal evolutionary mosaicism and the fate of nucleomorphs.</title>
        <authorList>
            <consortium name="DOE Joint Genome Institute"/>
            <person name="Curtis B.A."/>
            <person name="Tanifuji G."/>
            <person name="Burki F."/>
            <person name="Gruber A."/>
            <person name="Irimia M."/>
            <person name="Maruyama S."/>
            <person name="Arias M.C."/>
            <person name="Ball S.G."/>
            <person name="Gile G.H."/>
            <person name="Hirakawa Y."/>
            <person name="Hopkins J.F."/>
            <person name="Kuo A."/>
            <person name="Rensing S.A."/>
            <person name="Schmutz J."/>
            <person name="Symeonidi A."/>
            <person name="Elias M."/>
            <person name="Eveleigh R.J."/>
            <person name="Herman E.K."/>
            <person name="Klute M.J."/>
            <person name="Nakayama T."/>
            <person name="Obornik M."/>
            <person name="Reyes-Prieto A."/>
            <person name="Armbrust E.V."/>
            <person name="Aves S.J."/>
            <person name="Beiko R.G."/>
            <person name="Coutinho P."/>
            <person name="Dacks J.B."/>
            <person name="Durnford D.G."/>
            <person name="Fast N.M."/>
            <person name="Green B.R."/>
            <person name="Grisdale C.J."/>
            <person name="Hempel F."/>
            <person name="Henrissat B."/>
            <person name="Hoppner M.P."/>
            <person name="Ishida K."/>
            <person name="Kim E."/>
            <person name="Koreny L."/>
            <person name="Kroth P.G."/>
            <person name="Liu Y."/>
            <person name="Malik S.B."/>
            <person name="Maier U.G."/>
            <person name="McRose D."/>
            <person name="Mock T."/>
            <person name="Neilson J.A."/>
            <person name="Onodera N.T."/>
            <person name="Poole A.M."/>
            <person name="Pritham E.J."/>
            <person name="Richards T.A."/>
            <person name="Rocap G."/>
            <person name="Roy S.W."/>
            <person name="Sarai C."/>
            <person name="Schaack S."/>
            <person name="Shirato S."/>
            <person name="Slamovits C.H."/>
            <person name="Spencer D.F."/>
            <person name="Suzuki S."/>
            <person name="Worden A.Z."/>
            <person name="Zauner S."/>
            <person name="Barry K."/>
            <person name="Bell C."/>
            <person name="Bharti A.K."/>
            <person name="Crow J.A."/>
            <person name="Grimwood J."/>
            <person name="Kramer R."/>
            <person name="Lindquist E."/>
            <person name="Lucas S."/>
            <person name="Salamov A."/>
            <person name="McFadden G.I."/>
            <person name="Lane C.E."/>
            <person name="Keeling P.J."/>
            <person name="Gray M.W."/>
            <person name="Grigoriev I.V."/>
            <person name="Archibald J.M."/>
        </authorList>
    </citation>
    <scope>NUCLEOTIDE SEQUENCE</scope>
    <source>
        <strain evidence="4 6">CCMP2712</strain>
    </source>
</reference>
<reference evidence="5" key="3">
    <citation type="submission" date="2016-03" db="UniProtKB">
        <authorList>
            <consortium name="EnsemblProtists"/>
        </authorList>
    </citation>
    <scope>IDENTIFICATION</scope>
</reference>
<evidence type="ECO:0000313" key="4">
    <source>
        <dbReference type="EMBL" id="EKX34468.1"/>
    </source>
</evidence>
<dbReference type="InterPro" id="IPR036770">
    <property type="entry name" value="Ankyrin_rpt-contain_sf"/>
</dbReference>
<dbReference type="AlphaFoldDB" id="L1IE11"/>
<dbReference type="GeneID" id="17291205"/>
<dbReference type="Proteomes" id="UP000011087">
    <property type="component" value="Unassembled WGS sequence"/>
</dbReference>
<dbReference type="eggNOG" id="KOG4177">
    <property type="taxonomic scope" value="Eukaryota"/>
</dbReference>
<keyword evidence="6" id="KW-1185">Reference proteome</keyword>
<evidence type="ECO:0000256" key="2">
    <source>
        <dbReference type="ARBA" id="ARBA00023043"/>
    </source>
</evidence>
<dbReference type="KEGG" id="gtt:GUITHDRAFT_80522"/>
<proteinExistence type="predicted"/>
<evidence type="ECO:0000313" key="6">
    <source>
        <dbReference type="Proteomes" id="UP000011087"/>
    </source>
</evidence>
<dbReference type="SUPFAM" id="SSF48403">
    <property type="entry name" value="Ankyrin repeat"/>
    <property type="match status" value="1"/>
</dbReference>